<dbReference type="AlphaFoldDB" id="A0AAD7Z4Z0"/>
<sequence>MLEGKMKATLLLSADSKHPNRDNRSALGSSQNAMASLLKGPTIFYINLPHFANPLNGNQMKSIEVKILMTVNLPKSMKETQINLDVKTFKIDFVHNKNF</sequence>
<accession>A0AAD7Z4Z0</accession>
<evidence type="ECO:0000256" key="1">
    <source>
        <dbReference type="SAM" id="MobiDB-lite"/>
    </source>
</evidence>
<dbReference type="EMBL" id="JASPKZ010010694">
    <property type="protein sequence ID" value="KAJ9573578.1"/>
    <property type="molecule type" value="Genomic_DNA"/>
</dbReference>
<protein>
    <submittedName>
        <fullName evidence="2">Uncharacterized protein</fullName>
    </submittedName>
</protein>
<feature type="compositionally biased region" description="Basic and acidic residues" evidence="1">
    <location>
        <begin position="15"/>
        <end position="24"/>
    </location>
</feature>
<comment type="caution">
    <text evidence="2">The sequence shown here is derived from an EMBL/GenBank/DDBJ whole genome shotgun (WGS) entry which is preliminary data.</text>
</comment>
<evidence type="ECO:0000313" key="2">
    <source>
        <dbReference type="EMBL" id="KAJ9573578.1"/>
    </source>
</evidence>
<proteinExistence type="predicted"/>
<reference evidence="2" key="1">
    <citation type="journal article" date="2023" name="IScience">
        <title>Live-bearing cockroach genome reveals convergent evolutionary mechanisms linked to viviparity in insects and beyond.</title>
        <authorList>
            <person name="Fouks B."/>
            <person name="Harrison M.C."/>
            <person name="Mikhailova A.A."/>
            <person name="Marchal E."/>
            <person name="English S."/>
            <person name="Carruthers M."/>
            <person name="Jennings E.C."/>
            <person name="Chiamaka E.L."/>
            <person name="Frigard R.A."/>
            <person name="Pippel M."/>
            <person name="Attardo G.M."/>
            <person name="Benoit J.B."/>
            <person name="Bornberg-Bauer E."/>
            <person name="Tobe S.S."/>
        </authorList>
    </citation>
    <scope>NUCLEOTIDE SEQUENCE</scope>
    <source>
        <strain evidence="2">Stay&amp;Tobe</strain>
    </source>
</reference>
<reference evidence="2" key="2">
    <citation type="submission" date="2023-05" db="EMBL/GenBank/DDBJ databases">
        <authorList>
            <person name="Fouks B."/>
        </authorList>
    </citation>
    <scope>NUCLEOTIDE SEQUENCE</scope>
    <source>
        <strain evidence="2">Stay&amp;Tobe</strain>
        <tissue evidence="2">Testes</tissue>
    </source>
</reference>
<feature type="non-terminal residue" evidence="2">
    <location>
        <position position="99"/>
    </location>
</feature>
<gene>
    <name evidence="2" type="ORF">L9F63_009032</name>
</gene>
<evidence type="ECO:0000313" key="3">
    <source>
        <dbReference type="Proteomes" id="UP001233999"/>
    </source>
</evidence>
<organism evidence="2 3">
    <name type="scientific">Diploptera punctata</name>
    <name type="common">Pacific beetle cockroach</name>
    <dbReference type="NCBI Taxonomy" id="6984"/>
    <lineage>
        <taxon>Eukaryota</taxon>
        <taxon>Metazoa</taxon>
        <taxon>Ecdysozoa</taxon>
        <taxon>Arthropoda</taxon>
        <taxon>Hexapoda</taxon>
        <taxon>Insecta</taxon>
        <taxon>Pterygota</taxon>
        <taxon>Neoptera</taxon>
        <taxon>Polyneoptera</taxon>
        <taxon>Dictyoptera</taxon>
        <taxon>Blattodea</taxon>
        <taxon>Blaberoidea</taxon>
        <taxon>Blaberidae</taxon>
        <taxon>Diplopterinae</taxon>
        <taxon>Diploptera</taxon>
    </lineage>
</organism>
<keyword evidence="3" id="KW-1185">Reference proteome</keyword>
<feature type="region of interest" description="Disordered" evidence="1">
    <location>
        <begin position="1"/>
        <end position="28"/>
    </location>
</feature>
<name>A0AAD7Z4Z0_DIPPU</name>
<dbReference type="Proteomes" id="UP001233999">
    <property type="component" value="Unassembled WGS sequence"/>
</dbReference>